<name>A0A183BTA2_GLOPA</name>
<keyword evidence="2" id="KW-1185">Reference proteome</keyword>
<reference evidence="3" key="3">
    <citation type="submission" date="2016-06" db="UniProtKB">
        <authorList>
            <consortium name="WormBaseParasite"/>
        </authorList>
    </citation>
    <scope>IDENTIFICATION</scope>
</reference>
<evidence type="ECO:0000313" key="2">
    <source>
        <dbReference type="Proteomes" id="UP000050741"/>
    </source>
</evidence>
<dbReference type="Proteomes" id="UP000050741">
    <property type="component" value="Unassembled WGS sequence"/>
</dbReference>
<organism evidence="2 3">
    <name type="scientific">Globodera pallida</name>
    <name type="common">Potato cyst nematode worm</name>
    <name type="synonym">Heterodera pallida</name>
    <dbReference type="NCBI Taxonomy" id="36090"/>
    <lineage>
        <taxon>Eukaryota</taxon>
        <taxon>Metazoa</taxon>
        <taxon>Ecdysozoa</taxon>
        <taxon>Nematoda</taxon>
        <taxon>Chromadorea</taxon>
        <taxon>Rhabditida</taxon>
        <taxon>Tylenchina</taxon>
        <taxon>Tylenchomorpha</taxon>
        <taxon>Tylenchoidea</taxon>
        <taxon>Heteroderidae</taxon>
        <taxon>Heteroderinae</taxon>
        <taxon>Globodera</taxon>
    </lineage>
</organism>
<evidence type="ECO:0000313" key="3">
    <source>
        <dbReference type="WBParaSite" id="GPLIN_000383800"/>
    </source>
</evidence>
<feature type="region of interest" description="Disordered" evidence="1">
    <location>
        <begin position="25"/>
        <end position="50"/>
    </location>
</feature>
<feature type="compositionally biased region" description="Low complexity" evidence="1">
    <location>
        <begin position="27"/>
        <end position="36"/>
    </location>
</feature>
<dbReference type="WBParaSite" id="GPLIN_000383800">
    <property type="protein sequence ID" value="GPLIN_000383800"/>
    <property type="gene ID" value="GPLIN_000383800"/>
</dbReference>
<protein>
    <submittedName>
        <fullName evidence="3">MOSC domain-containing protein</fullName>
    </submittedName>
</protein>
<reference evidence="2" key="1">
    <citation type="submission" date="2013-12" db="EMBL/GenBank/DDBJ databases">
        <authorList>
            <person name="Aslett M."/>
        </authorList>
    </citation>
    <scope>NUCLEOTIDE SEQUENCE [LARGE SCALE GENOMIC DNA]</scope>
    <source>
        <strain evidence="2">Lindley</strain>
    </source>
</reference>
<reference evidence="2" key="2">
    <citation type="submission" date="2014-05" db="EMBL/GenBank/DDBJ databases">
        <title>The genome and life-stage specific transcriptomes of Globodera pallida elucidate key aspects of plant parasitism by a cyst nematode.</title>
        <authorList>
            <person name="Cotton J.A."/>
            <person name="Lilley C.J."/>
            <person name="Jones L.M."/>
            <person name="Kikuchi T."/>
            <person name="Reid A.J."/>
            <person name="Thorpe P."/>
            <person name="Tsai I.J."/>
            <person name="Beasley H."/>
            <person name="Blok V."/>
            <person name="Cock P.J.A."/>
            <person name="Van den Akker S.E."/>
            <person name="Holroyd N."/>
            <person name="Hunt M."/>
            <person name="Mantelin S."/>
            <person name="Naghra H."/>
            <person name="Pain A."/>
            <person name="Palomares-Rius J.E."/>
            <person name="Zarowiecki M."/>
            <person name="Berriman M."/>
            <person name="Jones J.T."/>
            <person name="Urwin P.E."/>
        </authorList>
    </citation>
    <scope>NUCLEOTIDE SEQUENCE [LARGE SCALE GENOMIC DNA]</scope>
    <source>
        <strain evidence="2">Lindley</strain>
    </source>
</reference>
<proteinExistence type="predicted"/>
<accession>A0A183BTA2</accession>
<sequence>MNLSTRCVKLIAAFGLCFIRTYKHPCSGSSSSSSNNRTDDDDDGVRRFGQRRIGGRRRPIVCVMSIRLTCCGNSTSTKSKSDLFFVGPRNGLVGLVADQKLRRGAQIPHIEKLKSDKWNDEIVPGRGMFET</sequence>
<dbReference type="AlphaFoldDB" id="A0A183BTA2"/>
<evidence type="ECO:0000256" key="1">
    <source>
        <dbReference type="SAM" id="MobiDB-lite"/>
    </source>
</evidence>